<dbReference type="AlphaFoldDB" id="A0A369YGY5"/>
<name>A0A369YGY5_9PAST</name>
<feature type="compositionally biased region" description="Polar residues" evidence="2">
    <location>
        <begin position="140"/>
        <end position="149"/>
    </location>
</feature>
<sequence>MKKIVLTLFASATLLTACDQNVQTKSTQSTAPAAQTAPAQQAAPVIDYKQVAQEKAEKAKAAAEVAKAKAVQAKENLKLMTQKYDEAKAILAQGGVQAQQLADQKTAEGNVFQQQVIKLSQEAQEAAKQADGFAKEADAASQQSHAKAK</sequence>
<dbReference type="RefSeq" id="WP_111403292.1">
    <property type="nucleotide sequence ID" value="NZ_QEPN01000005.1"/>
</dbReference>
<evidence type="ECO:0000256" key="3">
    <source>
        <dbReference type="SAM" id="SignalP"/>
    </source>
</evidence>
<dbReference type="EMBL" id="QEPN01000005">
    <property type="protein sequence ID" value="RDE71418.1"/>
    <property type="molecule type" value="Genomic_DNA"/>
</dbReference>
<keyword evidence="3" id="KW-0732">Signal</keyword>
<feature type="region of interest" description="Disordered" evidence="2">
    <location>
        <begin position="127"/>
        <end position="149"/>
    </location>
</feature>
<reference evidence="4 5" key="1">
    <citation type="submission" date="2018-05" db="EMBL/GenBank/DDBJ databases">
        <title>Draft Genome Sequences for a Diverse set of 7 Haemophilus Species.</title>
        <authorList>
            <person name="Nichols M."/>
            <person name="Topaz N."/>
            <person name="Wang X."/>
            <person name="Wang X."/>
            <person name="Boxrud D."/>
        </authorList>
    </citation>
    <scope>NUCLEOTIDE SEQUENCE [LARGE SCALE GENOMIC DNA]</scope>
    <source>
        <strain evidence="4 5">C2002001239</strain>
    </source>
</reference>
<evidence type="ECO:0000256" key="1">
    <source>
        <dbReference type="SAM" id="Coils"/>
    </source>
</evidence>
<evidence type="ECO:0000256" key="2">
    <source>
        <dbReference type="SAM" id="MobiDB-lite"/>
    </source>
</evidence>
<keyword evidence="1" id="KW-0175">Coiled coil</keyword>
<dbReference type="PROSITE" id="PS51257">
    <property type="entry name" value="PROKAR_LIPOPROTEIN"/>
    <property type="match status" value="1"/>
</dbReference>
<feature type="chain" id="PRO_5017034066" description="Lipoprotein" evidence="3">
    <location>
        <begin position="18"/>
        <end position="149"/>
    </location>
</feature>
<organism evidence="4 5">
    <name type="scientific">Haemophilus sputorum</name>
    <dbReference type="NCBI Taxonomy" id="1078480"/>
    <lineage>
        <taxon>Bacteria</taxon>
        <taxon>Pseudomonadati</taxon>
        <taxon>Pseudomonadota</taxon>
        <taxon>Gammaproteobacteria</taxon>
        <taxon>Pasteurellales</taxon>
        <taxon>Pasteurellaceae</taxon>
        <taxon>Haemophilus</taxon>
    </lineage>
</organism>
<dbReference type="Proteomes" id="UP000253872">
    <property type="component" value="Unassembled WGS sequence"/>
</dbReference>
<accession>A0A369YGY5</accession>
<feature type="coiled-coil region" evidence="1">
    <location>
        <begin position="49"/>
        <end position="90"/>
    </location>
</feature>
<feature type="signal peptide" evidence="3">
    <location>
        <begin position="1"/>
        <end position="17"/>
    </location>
</feature>
<protein>
    <recommendedName>
        <fullName evidence="6">Lipoprotein</fullName>
    </recommendedName>
</protein>
<evidence type="ECO:0000313" key="4">
    <source>
        <dbReference type="EMBL" id="RDE71418.1"/>
    </source>
</evidence>
<evidence type="ECO:0008006" key="6">
    <source>
        <dbReference type="Google" id="ProtNLM"/>
    </source>
</evidence>
<comment type="caution">
    <text evidence="4">The sequence shown here is derived from an EMBL/GenBank/DDBJ whole genome shotgun (WGS) entry which is preliminary data.</text>
</comment>
<dbReference type="STRING" id="1035839.GCA_000238795_00906"/>
<evidence type="ECO:0000313" key="5">
    <source>
        <dbReference type="Proteomes" id="UP000253872"/>
    </source>
</evidence>
<proteinExistence type="predicted"/>
<gene>
    <name evidence="4" type="ORF">DPV93_07305</name>
</gene>